<accession>A0A9X4NSD3</accession>
<protein>
    <submittedName>
        <fullName evidence="1">Uncharacterized protein</fullName>
    </submittedName>
</protein>
<evidence type="ECO:0000313" key="1">
    <source>
        <dbReference type="EMBL" id="MDG5976317.1"/>
    </source>
</evidence>
<gene>
    <name evidence="1" type="ORF">H010_13716</name>
</gene>
<comment type="caution">
    <text evidence="1">The sequence shown here is derived from an EMBL/GenBank/DDBJ whole genome shotgun (WGS) entry which is preliminary data.</text>
</comment>
<organism evidence="1 2">
    <name type="scientific">Hydrogenophaga taeniospiralis CCUG 15921</name>
    <dbReference type="NCBI Taxonomy" id="1281780"/>
    <lineage>
        <taxon>Bacteria</taxon>
        <taxon>Pseudomonadati</taxon>
        <taxon>Pseudomonadota</taxon>
        <taxon>Betaproteobacteria</taxon>
        <taxon>Burkholderiales</taxon>
        <taxon>Comamonadaceae</taxon>
        <taxon>Hydrogenophaga</taxon>
    </lineage>
</organism>
<dbReference type="EMBL" id="AOGK01000011">
    <property type="protein sequence ID" value="MDG5976317.1"/>
    <property type="molecule type" value="Genomic_DNA"/>
</dbReference>
<name>A0A9X4NSD3_9BURK</name>
<proteinExistence type="predicted"/>
<reference evidence="1" key="1">
    <citation type="submission" date="2013-01" db="EMBL/GenBank/DDBJ databases">
        <title>Genome draft of Hydrogenophaga taeniospiralis 2K1.</title>
        <authorList>
            <person name="Gomila M."/>
            <person name="Lalucat J."/>
        </authorList>
    </citation>
    <scope>NUCLEOTIDE SEQUENCE</scope>
    <source>
        <strain evidence="1">CCUG 15921</strain>
    </source>
</reference>
<evidence type="ECO:0000313" key="2">
    <source>
        <dbReference type="Proteomes" id="UP001152876"/>
    </source>
</evidence>
<dbReference type="AlphaFoldDB" id="A0A9X4NSD3"/>
<sequence>MRTWWIRVCLGFAALAGAFSTLQLRHWWPDSLMPRQPLCANGQRLAVYGLASTPSVQYPTGQTFQVRVRAP</sequence>
<dbReference type="Proteomes" id="UP001152876">
    <property type="component" value="Unassembled WGS sequence"/>
</dbReference>
<keyword evidence="2" id="KW-1185">Reference proteome</keyword>